<evidence type="ECO:0000259" key="5">
    <source>
        <dbReference type="Pfam" id="PF00149"/>
    </source>
</evidence>
<dbReference type="PANTHER" id="PTHR30337:SF0">
    <property type="entry name" value="NUCLEASE SBCCD SUBUNIT D"/>
    <property type="match status" value="1"/>
</dbReference>
<evidence type="ECO:0000256" key="4">
    <source>
        <dbReference type="SAM" id="MobiDB-lite"/>
    </source>
</evidence>
<keyword evidence="1" id="KW-0540">Nuclease</keyword>
<accession>A5YS39</accession>
<evidence type="ECO:0000256" key="1">
    <source>
        <dbReference type="ARBA" id="ARBA00022722"/>
    </source>
</evidence>
<evidence type="ECO:0000313" key="6">
    <source>
        <dbReference type="EMBL" id="ABQ75796.1"/>
    </source>
</evidence>
<feature type="region of interest" description="Disordered" evidence="4">
    <location>
        <begin position="357"/>
        <end position="397"/>
    </location>
</feature>
<dbReference type="PANTHER" id="PTHR30337">
    <property type="entry name" value="COMPONENT OF ATP-DEPENDENT DSDNA EXONUCLEASE"/>
    <property type="match status" value="1"/>
</dbReference>
<feature type="compositionally biased region" description="Basic and acidic residues" evidence="4">
    <location>
        <begin position="357"/>
        <end position="372"/>
    </location>
</feature>
<evidence type="ECO:0000256" key="2">
    <source>
        <dbReference type="ARBA" id="ARBA00022801"/>
    </source>
</evidence>
<dbReference type="Gene3D" id="3.60.21.10">
    <property type="match status" value="1"/>
</dbReference>
<dbReference type="AlphaFoldDB" id="A5YS39"/>
<dbReference type="InterPro" id="IPR041796">
    <property type="entry name" value="Mre11_N"/>
</dbReference>
<dbReference type="InterPro" id="IPR050535">
    <property type="entry name" value="DNA_Repair-Maintenance_Comp"/>
</dbReference>
<dbReference type="EMBL" id="EF583983">
    <property type="protein sequence ID" value="ABQ75796.1"/>
    <property type="molecule type" value="Genomic_DNA"/>
</dbReference>
<name>A5YS39_9EURY</name>
<protein>
    <submittedName>
        <fullName evidence="6">DNA double-strand break repair protein mre11</fullName>
    </submittedName>
</protein>
<evidence type="ECO:0000256" key="3">
    <source>
        <dbReference type="ARBA" id="ARBA00022839"/>
    </source>
</evidence>
<proteinExistence type="predicted"/>
<dbReference type="SUPFAM" id="SSF56300">
    <property type="entry name" value="Metallo-dependent phosphatases"/>
    <property type="match status" value="1"/>
</dbReference>
<organism evidence="6">
    <name type="scientific">uncultured haloarchaeon</name>
    <dbReference type="NCBI Taxonomy" id="160804"/>
    <lineage>
        <taxon>Archaea</taxon>
        <taxon>Methanobacteriati</taxon>
        <taxon>Methanobacteriota</taxon>
        <taxon>Stenosarchaea group</taxon>
        <taxon>Halobacteria</taxon>
        <taxon>Halobacteriales</taxon>
        <taxon>Halobacteriaceae</taxon>
        <taxon>environmental samples</taxon>
    </lineage>
</organism>
<dbReference type="GO" id="GO:0004527">
    <property type="term" value="F:exonuclease activity"/>
    <property type="evidence" value="ECO:0007669"/>
    <property type="project" value="UniProtKB-KW"/>
</dbReference>
<feature type="domain" description="Calcineurin-like phosphoesterase" evidence="5">
    <location>
        <begin position="13"/>
        <end position="122"/>
    </location>
</feature>
<sequence>MQTLCTQTEMTTTILHISDTHLGNRQYEYDVRRDDFSDAFDQSVSIAIQEDVDAVIHTGDLFDTRDPTLPDINDCIDILSQLEKEGIPFYGIVGNHERKMDEQYLDLLSRAGVADRLTKSPTIINGEVALYGIDAVAKPAWDAAGLAIEEPPEDTFTLLSMHQLLNPPVPEIMAEHSLTNVLDRVNIGLDAIALGDYHEAKGTVEEGTQVWYAGSTERCSNTEESPRSVSLLKIDSGTLTRTRVELDTRPFQSIQIHFTENDGFDFAEDEVERHTVDEKVVFVTVTGESSTVTSSDIRELVLDHGAAVCKVEDQRSGPDVDISEGPTGEIQSADRLIEKKLSEKNLSGIATEIEERVRTADPSKSTFDDKVQEMVTEAQSETFDEPTEASEPMEASK</sequence>
<reference evidence="6" key="1">
    <citation type="journal article" date="2007" name="ISME J.">
        <title>Genomic plasticity in prokaryotes: the case of the square haloarchaeon.</title>
        <authorList>
            <person name="Cuadros-Orellana S."/>
            <person name="Martin-Cuadrado A.B."/>
            <person name="Legault B."/>
            <person name="D'Auria G."/>
            <person name="Zhaxybayeva O."/>
            <person name="Papke R.T."/>
            <person name="Rodriguez-Valera F."/>
        </authorList>
    </citation>
    <scope>NUCLEOTIDE SEQUENCE</scope>
</reference>
<dbReference type="CDD" id="cd00840">
    <property type="entry name" value="MPP_Mre11_N"/>
    <property type="match status" value="1"/>
</dbReference>
<keyword evidence="2" id="KW-0378">Hydrolase</keyword>
<dbReference type="InterPro" id="IPR004843">
    <property type="entry name" value="Calcineurin-like_PHP"/>
</dbReference>
<dbReference type="Pfam" id="PF00149">
    <property type="entry name" value="Metallophos"/>
    <property type="match status" value="1"/>
</dbReference>
<dbReference type="InterPro" id="IPR029052">
    <property type="entry name" value="Metallo-depent_PP-like"/>
</dbReference>
<keyword evidence="3" id="KW-0269">Exonuclease</keyword>